<accession>A0ABW2GLA3</accession>
<dbReference type="RefSeq" id="WP_386415607.1">
    <property type="nucleotide sequence ID" value="NZ_JBHSZO010000023.1"/>
</dbReference>
<feature type="chain" id="PRO_5046439681" evidence="1">
    <location>
        <begin position="30"/>
        <end position="371"/>
    </location>
</feature>
<name>A0ABW2GLA3_9ACTN</name>
<protein>
    <submittedName>
        <fullName evidence="2">Uncharacterized protein</fullName>
    </submittedName>
</protein>
<dbReference type="EMBL" id="JBHSZO010000023">
    <property type="protein sequence ID" value="MFC7219657.1"/>
    <property type="molecule type" value="Genomic_DNA"/>
</dbReference>
<evidence type="ECO:0000313" key="2">
    <source>
        <dbReference type="EMBL" id="MFC7219657.1"/>
    </source>
</evidence>
<sequence>MSLSPPRAATALAIGLVAVITTAVSPASALTHDWQDVSPPDSTNSVLFDVESARGGTWAVGGRRDPATRLFAPVALRWTGTGWQAFPQPADHGSLEDVAVGAPDEVWALGTRIDAVSNQGSALLQHWDGTAWREVTLPFPQGASEVSLSAVDVDAGGSVWVYGDYADTSGDYHSALFRGEADGSGGWTSLPASTGLTWVSRLEAGPGGVVHAVGDGVSRFDGTSWTKQSLPPSLNEAMFDGIEVNAANEIWAVGHARDNHLWRRPVIVRYDGDAWRTVRTPMETGQLFDIVFDSSGSPVAVGETSNPAVNPAGNYVLTPGPQGFLTRTEQPPGAAYLYAAATDTTGRVWTVGGAAGAEGGAYPAAYAGIRH</sequence>
<gene>
    <name evidence="2" type="ORF">ACFQLX_16010</name>
</gene>
<organism evidence="2 3">
    <name type="scientific">Streptomyces polyrhachis</name>
    <dbReference type="NCBI Taxonomy" id="1282885"/>
    <lineage>
        <taxon>Bacteria</taxon>
        <taxon>Bacillati</taxon>
        <taxon>Actinomycetota</taxon>
        <taxon>Actinomycetes</taxon>
        <taxon>Kitasatosporales</taxon>
        <taxon>Streptomycetaceae</taxon>
        <taxon>Streptomyces</taxon>
    </lineage>
</organism>
<feature type="signal peptide" evidence="1">
    <location>
        <begin position="1"/>
        <end position="29"/>
    </location>
</feature>
<dbReference type="Proteomes" id="UP001596413">
    <property type="component" value="Unassembled WGS sequence"/>
</dbReference>
<keyword evidence="1" id="KW-0732">Signal</keyword>
<reference evidence="3" key="1">
    <citation type="journal article" date="2019" name="Int. J. Syst. Evol. Microbiol.">
        <title>The Global Catalogue of Microorganisms (GCM) 10K type strain sequencing project: providing services to taxonomists for standard genome sequencing and annotation.</title>
        <authorList>
            <consortium name="The Broad Institute Genomics Platform"/>
            <consortium name="The Broad Institute Genome Sequencing Center for Infectious Disease"/>
            <person name="Wu L."/>
            <person name="Ma J."/>
        </authorList>
    </citation>
    <scope>NUCLEOTIDE SEQUENCE [LARGE SCALE GENOMIC DNA]</scope>
    <source>
        <strain evidence="3">CGMCC 1.13681</strain>
    </source>
</reference>
<evidence type="ECO:0000313" key="3">
    <source>
        <dbReference type="Proteomes" id="UP001596413"/>
    </source>
</evidence>
<proteinExistence type="predicted"/>
<keyword evidence="3" id="KW-1185">Reference proteome</keyword>
<comment type="caution">
    <text evidence="2">The sequence shown here is derived from an EMBL/GenBank/DDBJ whole genome shotgun (WGS) entry which is preliminary data.</text>
</comment>
<evidence type="ECO:0000256" key="1">
    <source>
        <dbReference type="SAM" id="SignalP"/>
    </source>
</evidence>